<dbReference type="InterPro" id="IPR002204">
    <property type="entry name" value="3-OH-isobutyrate_DH-rel_CS"/>
</dbReference>
<dbReference type="InterPro" id="IPR013328">
    <property type="entry name" value="6PGD_dom2"/>
</dbReference>
<protein>
    <recommendedName>
        <fullName evidence="3">3-hydroxyisobutyrate dehydrogenase</fullName>
        <ecNumber evidence="3">1.1.1.31</ecNumber>
    </recommendedName>
</protein>
<evidence type="ECO:0000259" key="10">
    <source>
        <dbReference type="Pfam" id="PF14833"/>
    </source>
</evidence>
<keyword evidence="5" id="KW-0560">Oxidoreductase</keyword>
<dbReference type="GO" id="GO:0008442">
    <property type="term" value="F:3-hydroxyisobutyrate dehydrogenase activity"/>
    <property type="evidence" value="ECO:0007669"/>
    <property type="project" value="UniProtKB-EC"/>
</dbReference>
<dbReference type="SUPFAM" id="SSF48179">
    <property type="entry name" value="6-phosphogluconate dehydrogenase C-terminal domain-like"/>
    <property type="match status" value="1"/>
</dbReference>
<evidence type="ECO:0000256" key="6">
    <source>
        <dbReference type="ARBA" id="ARBA00023027"/>
    </source>
</evidence>
<organism evidence="11 12">
    <name type="scientific">Mollisia scopiformis</name>
    <name type="common">Conifer needle endophyte fungus</name>
    <name type="synonym">Phialocephala scopiformis</name>
    <dbReference type="NCBI Taxonomy" id="149040"/>
    <lineage>
        <taxon>Eukaryota</taxon>
        <taxon>Fungi</taxon>
        <taxon>Dikarya</taxon>
        <taxon>Ascomycota</taxon>
        <taxon>Pezizomycotina</taxon>
        <taxon>Leotiomycetes</taxon>
        <taxon>Helotiales</taxon>
        <taxon>Mollisiaceae</taxon>
        <taxon>Mollisia</taxon>
    </lineage>
</organism>
<evidence type="ECO:0000313" key="12">
    <source>
        <dbReference type="Proteomes" id="UP000070700"/>
    </source>
</evidence>
<dbReference type="EMBL" id="KQ947422">
    <property type="protein sequence ID" value="KUJ13358.1"/>
    <property type="molecule type" value="Genomic_DNA"/>
</dbReference>
<dbReference type="Gene3D" id="1.10.1040.10">
    <property type="entry name" value="N-(1-d-carboxylethyl)-l-norvaline Dehydrogenase, domain 2"/>
    <property type="match status" value="1"/>
</dbReference>
<keyword evidence="4" id="KW-0101">Branched-chain amino acid catabolism</keyword>
<feature type="active site" evidence="8">
    <location>
        <position position="185"/>
    </location>
</feature>
<evidence type="ECO:0000259" key="9">
    <source>
        <dbReference type="Pfam" id="PF03446"/>
    </source>
</evidence>
<dbReference type="Gene3D" id="3.40.50.720">
    <property type="entry name" value="NAD(P)-binding Rossmann-like Domain"/>
    <property type="match status" value="1"/>
</dbReference>
<dbReference type="EC" id="1.1.1.31" evidence="3"/>
<feature type="domain" description="3-hydroxyisobutyrate dehydrogenase-like NAD-binding" evidence="10">
    <location>
        <begin position="181"/>
        <end position="292"/>
    </location>
</feature>
<dbReference type="GO" id="GO:0051287">
    <property type="term" value="F:NAD binding"/>
    <property type="evidence" value="ECO:0007669"/>
    <property type="project" value="InterPro"/>
</dbReference>
<dbReference type="OrthoDB" id="21615at2759"/>
<dbReference type="GO" id="GO:0050661">
    <property type="term" value="F:NADP binding"/>
    <property type="evidence" value="ECO:0007669"/>
    <property type="project" value="InterPro"/>
</dbReference>
<sequence>MSYPKNVGFIGLGVMGYPMAQNLAAKLPQSTRIYVFDVATQVMENLVKEYPGKITACQSSKEITSKCEVILTMVPEGAHVKSVFLAPDTGVLATDISGKIFIEMSTIDTATSEDVRGKVAAASPSALFYDAPVSGGSLGAQNATLTFMLGCSEEDPNWPLLKSLLGLVGKSIFPCGGPSLGLIAKLSNNYCSGLIAIATAEAMNIGMKSGMNPALLASIFATSTAQSTISDKWNPVPGVCPTAPASNGYRGGFKVQLMRKDFALAMDAAKRVNARLALGEAGLQTYTDASNDPACRDLDSRVVFRYLGGSEEWKKEGSS</sequence>
<dbReference type="InterPro" id="IPR029154">
    <property type="entry name" value="HIBADH-like_NADP-bd"/>
</dbReference>
<proteinExistence type="inferred from homology"/>
<comment type="catalytic activity">
    <reaction evidence="7">
        <text>3-hydroxy-2-methylpropanoate + NAD(+) = 2-methyl-3-oxopropanoate + NADH + H(+)</text>
        <dbReference type="Rhea" id="RHEA:17681"/>
        <dbReference type="ChEBI" id="CHEBI:11805"/>
        <dbReference type="ChEBI" id="CHEBI:15378"/>
        <dbReference type="ChEBI" id="CHEBI:57540"/>
        <dbReference type="ChEBI" id="CHEBI:57700"/>
        <dbReference type="ChEBI" id="CHEBI:57945"/>
        <dbReference type="EC" id="1.1.1.31"/>
    </reaction>
</comment>
<dbReference type="PANTHER" id="PTHR22981">
    <property type="entry name" value="3-HYDROXYISOBUTYRATE DEHYDROGENASE-RELATED"/>
    <property type="match status" value="1"/>
</dbReference>
<accession>A0A194WZI2</accession>
<comment type="pathway">
    <text evidence="1">Amino-acid degradation; L-valine degradation.</text>
</comment>
<dbReference type="GO" id="GO:0006574">
    <property type="term" value="P:L-valine catabolic process"/>
    <property type="evidence" value="ECO:0007669"/>
    <property type="project" value="TreeGrafter"/>
</dbReference>
<dbReference type="InParanoid" id="A0A194WZI2"/>
<dbReference type="Pfam" id="PF03446">
    <property type="entry name" value="NAD_binding_2"/>
    <property type="match status" value="1"/>
</dbReference>
<name>A0A194WZI2_MOLSC</name>
<evidence type="ECO:0000256" key="7">
    <source>
        <dbReference type="ARBA" id="ARBA00049197"/>
    </source>
</evidence>
<evidence type="ECO:0000256" key="3">
    <source>
        <dbReference type="ARBA" id="ARBA00012991"/>
    </source>
</evidence>
<keyword evidence="6" id="KW-0520">NAD</keyword>
<evidence type="ECO:0000256" key="2">
    <source>
        <dbReference type="ARBA" id="ARBA00006013"/>
    </source>
</evidence>
<dbReference type="FunFam" id="1.10.1040.10:FF:000006">
    <property type="entry name" value="3-hydroxyisobutyrate dehydrogenase"/>
    <property type="match status" value="1"/>
</dbReference>
<dbReference type="AlphaFoldDB" id="A0A194WZI2"/>
<dbReference type="PANTHER" id="PTHR22981:SF81">
    <property type="entry name" value="DEHYDROGENASE, PUTATIVE-RELATED"/>
    <property type="match status" value="1"/>
</dbReference>
<evidence type="ECO:0000256" key="5">
    <source>
        <dbReference type="ARBA" id="ARBA00023002"/>
    </source>
</evidence>
<dbReference type="KEGG" id="psco:LY89DRAFT_651541"/>
<comment type="similarity">
    <text evidence="2">Belongs to the HIBADH-related family. 3-hydroxyisobutyrate dehydrogenase subfamily.</text>
</comment>
<dbReference type="InterPro" id="IPR036291">
    <property type="entry name" value="NAD(P)-bd_dom_sf"/>
</dbReference>
<gene>
    <name evidence="11" type="ORF">LY89DRAFT_651541</name>
</gene>
<feature type="domain" description="6-phosphogluconate dehydrogenase NADP-binding" evidence="9">
    <location>
        <begin position="6"/>
        <end position="175"/>
    </location>
</feature>
<dbReference type="GeneID" id="28821892"/>
<dbReference type="Pfam" id="PF14833">
    <property type="entry name" value="NAD_binding_11"/>
    <property type="match status" value="1"/>
</dbReference>
<dbReference type="InterPro" id="IPR008927">
    <property type="entry name" value="6-PGluconate_DH-like_C_sf"/>
</dbReference>
<keyword evidence="12" id="KW-1185">Reference proteome</keyword>
<dbReference type="GO" id="GO:0005739">
    <property type="term" value="C:mitochondrion"/>
    <property type="evidence" value="ECO:0007669"/>
    <property type="project" value="TreeGrafter"/>
</dbReference>
<evidence type="ECO:0000313" key="11">
    <source>
        <dbReference type="EMBL" id="KUJ13358.1"/>
    </source>
</evidence>
<dbReference type="RefSeq" id="XP_018067713.1">
    <property type="nucleotide sequence ID" value="XM_018212166.1"/>
</dbReference>
<dbReference type="STRING" id="149040.A0A194WZI2"/>
<evidence type="ECO:0000256" key="4">
    <source>
        <dbReference type="ARBA" id="ARBA00022456"/>
    </source>
</evidence>
<dbReference type="SUPFAM" id="SSF51735">
    <property type="entry name" value="NAD(P)-binding Rossmann-fold domains"/>
    <property type="match status" value="1"/>
</dbReference>
<evidence type="ECO:0000256" key="1">
    <source>
        <dbReference type="ARBA" id="ARBA00005109"/>
    </source>
</evidence>
<evidence type="ECO:0000256" key="8">
    <source>
        <dbReference type="PIRSR" id="PIRSR000103-1"/>
    </source>
</evidence>
<dbReference type="Proteomes" id="UP000070700">
    <property type="component" value="Unassembled WGS sequence"/>
</dbReference>
<dbReference type="InterPro" id="IPR006115">
    <property type="entry name" value="6PGDH_NADP-bd"/>
</dbReference>
<dbReference type="InterPro" id="IPR015815">
    <property type="entry name" value="HIBADH-related"/>
</dbReference>
<dbReference type="PROSITE" id="PS00895">
    <property type="entry name" value="3_HYDROXYISOBUT_DH"/>
    <property type="match status" value="1"/>
</dbReference>
<dbReference type="PIRSF" id="PIRSF000103">
    <property type="entry name" value="HIBADH"/>
    <property type="match status" value="1"/>
</dbReference>
<reference evidence="11 12" key="1">
    <citation type="submission" date="2015-10" db="EMBL/GenBank/DDBJ databases">
        <title>Full genome of DAOMC 229536 Phialocephala scopiformis, a fungal endophyte of spruce producing the potent anti-insectan compound rugulosin.</title>
        <authorList>
            <consortium name="DOE Joint Genome Institute"/>
            <person name="Walker A.K."/>
            <person name="Frasz S.L."/>
            <person name="Seifert K.A."/>
            <person name="Miller J.D."/>
            <person name="Mondo S.J."/>
            <person name="Labutti K."/>
            <person name="Lipzen A."/>
            <person name="Dockter R."/>
            <person name="Kennedy M."/>
            <person name="Grigoriev I.V."/>
            <person name="Spatafora J.W."/>
        </authorList>
    </citation>
    <scope>NUCLEOTIDE SEQUENCE [LARGE SCALE GENOMIC DNA]</scope>
    <source>
        <strain evidence="11 12">CBS 120377</strain>
    </source>
</reference>